<keyword evidence="2" id="KW-0472">Membrane</keyword>
<organism evidence="3 4">
    <name type="scientific">Rhodococcus oxybenzonivorans</name>
    <dbReference type="NCBI Taxonomy" id="1990687"/>
    <lineage>
        <taxon>Bacteria</taxon>
        <taxon>Bacillati</taxon>
        <taxon>Actinomycetota</taxon>
        <taxon>Actinomycetes</taxon>
        <taxon>Mycobacteriales</taxon>
        <taxon>Nocardiaceae</taxon>
        <taxon>Rhodococcus</taxon>
    </lineage>
</organism>
<proteinExistence type="predicted"/>
<protein>
    <submittedName>
        <fullName evidence="3">Uncharacterized protein</fullName>
    </submittedName>
</protein>
<dbReference type="OrthoDB" id="4474664at2"/>
<gene>
    <name evidence="3" type="ORF">CBI38_02285</name>
</gene>
<dbReference type="AlphaFoldDB" id="A0A2S2BPS3"/>
<evidence type="ECO:0000313" key="3">
    <source>
        <dbReference type="EMBL" id="AWK70568.1"/>
    </source>
</evidence>
<evidence type="ECO:0000313" key="4">
    <source>
        <dbReference type="Proteomes" id="UP000245711"/>
    </source>
</evidence>
<dbReference type="EMBL" id="CP021354">
    <property type="protein sequence ID" value="AWK70568.1"/>
    <property type="molecule type" value="Genomic_DNA"/>
</dbReference>
<accession>A0A2S2BPS3</accession>
<dbReference type="Proteomes" id="UP000245711">
    <property type="component" value="Chromosome"/>
</dbReference>
<evidence type="ECO:0000256" key="1">
    <source>
        <dbReference type="SAM" id="MobiDB-lite"/>
    </source>
</evidence>
<feature type="region of interest" description="Disordered" evidence="1">
    <location>
        <begin position="71"/>
        <end position="91"/>
    </location>
</feature>
<feature type="transmembrane region" description="Helical" evidence="2">
    <location>
        <begin position="47"/>
        <end position="67"/>
    </location>
</feature>
<keyword evidence="2" id="KW-1133">Transmembrane helix</keyword>
<keyword evidence="2" id="KW-0812">Transmembrane</keyword>
<name>A0A2S2BPS3_9NOCA</name>
<dbReference type="KEGG" id="roz:CBI38_02285"/>
<evidence type="ECO:0000256" key="2">
    <source>
        <dbReference type="SAM" id="Phobius"/>
    </source>
</evidence>
<sequence length="91" mass="9265">MPDAGRPPRDLSGPEDHVLGTGGGEVAVHAGLALTIGAIVGVYVGHWALFVIALIGVSLWITSGVVVQTTRQRPPDVGPAASHGHSIERAA</sequence>
<keyword evidence="4" id="KW-1185">Reference proteome</keyword>
<dbReference type="RefSeq" id="WP_109326059.1">
    <property type="nucleotide sequence ID" value="NZ_CP021354.1"/>
</dbReference>
<reference evidence="3 4" key="1">
    <citation type="submission" date="2017-05" db="EMBL/GenBank/DDBJ databases">
        <title>Isolation of Rhodococcus sp. S2-17 biodegrading of BP-3.</title>
        <authorList>
            <person name="Lee Y."/>
            <person name="Kim K.H."/>
            <person name="Chun B.H."/>
            <person name="Jung H.S."/>
            <person name="Jeon C.O."/>
        </authorList>
    </citation>
    <scope>NUCLEOTIDE SEQUENCE [LARGE SCALE GENOMIC DNA]</scope>
    <source>
        <strain evidence="3 4">S2-17</strain>
    </source>
</reference>